<comment type="caution">
    <text evidence="2">The sequence shown here is derived from an EMBL/GenBank/DDBJ whole genome shotgun (WGS) entry which is preliminary data.</text>
</comment>
<dbReference type="Pfam" id="PF05437">
    <property type="entry name" value="AzlD"/>
    <property type="match status" value="1"/>
</dbReference>
<feature type="transmembrane region" description="Helical" evidence="1">
    <location>
        <begin position="76"/>
        <end position="98"/>
    </location>
</feature>
<proteinExistence type="predicted"/>
<protein>
    <submittedName>
        <fullName evidence="2">AzlD domain-containing protein</fullName>
    </submittedName>
</protein>
<accession>A0ABS8ZT51</accession>
<feature type="transmembrane region" description="Helical" evidence="1">
    <location>
        <begin position="6"/>
        <end position="26"/>
    </location>
</feature>
<dbReference type="InterPro" id="IPR008407">
    <property type="entry name" value="Brnchd-chn_aa_trnsp_AzlD"/>
</dbReference>
<name>A0ABS8ZT51_9PSEU</name>
<dbReference type="Proteomes" id="UP001521150">
    <property type="component" value="Unassembled WGS sequence"/>
</dbReference>
<organism evidence="2 3">
    <name type="scientific">Kibdelosporangium philippinense</name>
    <dbReference type="NCBI Taxonomy" id="211113"/>
    <lineage>
        <taxon>Bacteria</taxon>
        <taxon>Bacillati</taxon>
        <taxon>Actinomycetota</taxon>
        <taxon>Actinomycetes</taxon>
        <taxon>Pseudonocardiales</taxon>
        <taxon>Pseudonocardiaceae</taxon>
        <taxon>Kibdelosporangium</taxon>
    </lineage>
</organism>
<feature type="transmembrane region" description="Helical" evidence="1">
    <location>
        <begin position="38"/>
        <end position="56"/>
    </location>
</feature>
<gene>
    <name evidence="2" type="ORF">LWC34_49950</name>
</gene>
<reference evidence="2 3" key="1">
    <citation type="submission" date="2021-12" db="EMBL/GenBank/DDBJ databases">
        <title>Genome sequence of Kibdelosporangium philippinense ATCC 49844.</title>
        <authorList>
            <person name="Fedorov E.A."/>
            <person name="Omeragic M."/>
            <person name="Shalygina K.F."/>
            <person name="Maclea K.S."/>
        </authorList>
    </citation>
    <scope>NUCLEOTIDE SEQUENCE [LARGE SCALE GENOMIC DNA]</scope>
    <source>
        <strain evidence="2 3">ATCC 49844</strain>
    </source>
</reference>
<dbReference type="RefSeq" id="WP_233733146.1">
    <property type="nucleotide sequence ID" value="NZ_JAJVCN010000004.1"/>
</dbReference>
<keyword evidence="1" id="KW-0472">Membrane</keyword>
<evidence type="ECO:0000313" key="3">
    <source>
        <dbReference type="Proteomes" id="UP001521150"/>
    </source>
</evidence>
<sequence length="102" mass="10273">MSSVWTAILLVALINFAIKAAGPALLGDRPLPARAAAVIALFAPALLAGLVVTDVAGPSWTEADWTVAAGLSTAAIVYLCRAPVLVSVAVAIVVTALLRAIV</sequence>
<evidence type="ECO:0000313" key="2">
    <source>
        <dbReference type="EMBL" id="MCE7010876.1"/>
    </source>
</evidence>
<dbReference type="EMBL" id="JAJVCN010000004">
    <property type="protein sequence ID" value="MCE7010876.1"/>
    <property type="molecule type" value="Genomic_DNA"/>
</dbReference>
<evidence type="ECO:0000256" key="1">
    <source>
        <dbReference type="SAM" id="Phobius"/>
    </source>
</evidence>
<keyword evidence="3" id="KW-1185">Reference proteome</keyword>
<keyword evidence="1" id="KW-1133">Transmembrane helix</keyword>
<keyword evidence="1" id="KW-0812">Transmembrane</keyword>